<dbReference type="AlphaFoldDB" id="A0A538SNW8"/>
<evidence type="ECO:0000313" key="1">
    <source>
        <dbReference type="EMBL" id="TMQ53072.1"/>
    </source>
</evidence>
<dbReference type="Gene3D" id="2.40.128.260">
    <property type="entry name" value="Type IV secretion system, VirB10/TraB/TrbI"/>
    <property type="match status" value="1"/>
</dbReference>
<protein>
    <submittedName>
        <fullName evidence="1">TrbI/VirB10 family protein</fullName>
    </submittedName>
</protein>
<name>A0A538SNW8_UNCEI</name>
<reference evidence="1 2" key="1">
    <citation type="journal article" date="2019" name="Nat. Microbiol.">
        <title>Mediterranean grassland soil C-N compound turnover is dependent on rainfall and depth, and is mediated by genomically divergent microorganisms.</title>
        <authorList>
            <person name="Diamond S."/>
            <person name="Andeer P.F."/>
            <person name="Li Z."/>
            <person name="Crits-Christoph A."/>
            <person name="Burstein D."/>
            <person name="Anantharaman K."/>
            <person name="Lane K.R."/>
            <person name="Thomas B.C."/>
            <person name="Pan C."/>
            <person name="Northen T.R."/>
            <person name="Banfield J.F."/>
        </authorList>
    </citation>
    <scope>NUCLEOTIDE SEQUENCE [LARGE SCALE GENOMIC DNA]</scope>
    <source>
        <strain evidence="1">WS_4</strain>
    </source>
</reference>
<sequence length="208" mass="21045">MLAAASTGCTKSDAVADAKTQAAQENQASAPSQETLVVPAGTHFLAVLDTRLSTDANSTGDPFVARTIEPIVIDGRTVVPAGSRINGVLRDVQASGRIKDRARMTLVFSEMTDSAGKMHSMSAQPLTIKAASETHNDVLKIAGGSAAGAVLGAISGKKNGAVIGAAAGAGAGTILVLATKGDDVELNQGLKLYVEMTGPTDFVVAAQK</sequence>
<dbReference type="EMBL" id="VBOU01000091">
    <property type="protein sequence ID" value="TMQ53072.1"/>
    <property type="molecule type" value="Genomic_DNA"/>
</dbReference>
<organism evidence="1 2">
    <name type="scientific">Eiseniibacteriota bacterium</name>
    <dbReference type="NCBI Taxonomy" id="2212470"/>
    <lineage>
        <taxon>Bacteria</taxon>
        <taxon>Candidatus Eiseniibacteriota</taxon>
    </lineage>
</organism>
<comment type="caution">
    <text evidence="1">The sequence shown here is derived from an EMBL/GenBank/DDBJ whole genome shotgun (WGS) entry which is preliminary data.</text>
</comment>
<dbReference type="Proteomes" id="UP000319829">
    <property type="component" value="Unassembled WGS sequence"/>
</dbReference>
<dbReference type="InterPro" id="IPR042217">
    <property type="entry name" value="T4SS_VirB10/TrbI"/>
</dbReference>
<gene>
    <name evidence="1" type="ORF">E6K74_10740</name>
</gene>
<accession>A0A538SNW8</accession>
<evidence type="ECO:0000313" key="2">
    <source>
        <dbReference type="Proteomes" id="UP000319829"/>
    </source>
</evidence>
<proteinExistence type="predicted"/>